<evidence type="ECO:0000256" key="5">
    <source>
        <dbReference type="ARBA" id="ARBA00012266"/>
    </source>
</evidence>
<comment type="caution">
    <text evidence="18">The sequence shown here is derived from an EMBL/GenBank/DDBJ whole genome shotgun (WGS) entry which is preliminary data.</text>
</comment>
<feature type="domain" description="Anthranilate synthase component I N-terminal" evidence="17">
    <location>
        <begin position="29"/>
        <end position="168"/>
    </location>
</feature>
<evidence type="ECO:0000256" key="15">
    <source>
        <dbReference type="RuleBase" id="RU364045"/>
    </source>
</evidence>
<proteinExistence type="inferred from homology"/>
<evidence type="ECO:0000259" key="16">
    <source>
        <dbReference type="Pfam" id="PF00425"/>
    </source>
</evidence>
<dbReference type="EC" id="4.1.3.27" evidence="5 15"/>
<evidence type="ECO:0000256" key="8">
    <source>
        <dbReference type="ARBA" id="ARBA00022723"/>
    </source>
</evidence>
<accession>A0A553JY93</accession>
<organism evidence="18 19">
    <name type="scientific">Tessaracoccus rhinocerotis</name>
    <dbReference type="NCBI Taxonomy" id="1689449"/>
    <lineage>
        <taxon>Bacteria</taxon>
        <taxon>Bacillati</taxon>
        <taxon>Actinomycetota</taxon>
        <taxon>Actinomycetes</taxon>
        <taxon>Propionibacteriales</taxon>
        <taxon>Propionibacteriaceae</taxon>
        <taxon>Tessaracoccus</taxon>
    </lineage>
</organism>
<evidence type="ECO:0000256" key="11">
    <source>
        <dbReference type="ARBA" id="ARBA00023141"/>
    </source>
</evidence>
<keyword evidence="9 15" id="KW-0822">Tryptophan biosynthesis</keyword>
<dbReference type="PRINTS" id="PR00095">
    <property type="entry name" value="ANTSNTHASEI"/>
</dbReference>
<dbReference type="Pfam" id="PF00425">
    <property type="entry name" value="Chorismate_bind"/>
    <property type="match status" value="1"/>
</dbReference>
<dbReference type="PANTHER" id="PTHR11236:SF46">
    <property type="entry name" value="ANTHRANILATE SYNTHASE COMPONENT 1"/>
    <property type="match status" value="1"/>
</dbReference>
<dbReference type="InterPro" id="IPR005256">
    <property type="entry name" value="Anth_synth_I_PabB"/>
</dbReference>
<comment type="similarity">
    <text evidence="3 15">Belongs to the anthranilate synthase component I family.</text>
</comment>
<evidence type="ECO:0000256" key="1">
    <source>
        <dbReference type="ARBA" id="ARBA00001946"/>
    </source>
</evidence>
<keyword evidence="11 15" id="KW-0057">Aromatic amino acid biosynthesis</keyword>
<dbReference type="UniPathway" id="UPA00035">
    <property type="reaction ID" value="UER00040"/>
</dbReference>
<comment type="catalytic activity">
    <reaction evidence="14 15">
        <text>chorismate + L-glutamine = anthranilate + pyruvate + L-glutamate + H(+)</text>
        <dbReference type="Rhea" id="RHEA:21732"/>
        <dbReference type="ChEBI" id="CHEBI:15361"/>
        <dbReference type="ChEBI" id="CHEBI:15378"/>
        <dbReference type="ChEBI" id="CHEBI:16567"/>
        <dbReference type="ChEBI" id="CHEBI:29748"/>
        <dbReference type="ChEBI" id="CHEBI:29985"/>
        <dbReference type="ChEBI" id="CHEBI:58359"/>
        <dbReference type="EC" id="4.1.3.27"/>
    </reaction>
</comment>
<dbReference type="Proteomes" id="UP000317638">
    <property type="component" value="Unassembled WGS sequence"/>
</dbReference>
<dbReference type="InterPro" id="IPR019999">
    <property type="entry name" value="Anth_synth_I-like"/>
</dbReference>
<evidence type="ECO:0000256" key="2">
    <source>
        <dbReference type="ARBA" id="ARBA00004873"/>
    </source>
</evidence>
<gene>
    <name evidence="15" type="primary">trpE</name>
    <name evidence="18" type="ORF">FOJ82_12785</name>
</gene>
<evidence type="ECO:0000256" key="7">
    <source>
        <dbReference type="ARBA" id="ARBA00022605"/>
    </source>
</evidence>
<comment type="function">
    <text evidence="13 15">Part of a heterotetrameric complex that catalyzes the two-step biosynthesis of anthranilate, an intermediate in the biosynthesis of L-tryptophan. In the first step, the glutamine-binding beta subunit (TrpG) of anthranilate synthase (AS) provides the glutamine amidotransferase activity which generates ammonia as a substrate that, along with chorismate, is used in the second step, catalyzed by the large alpha subunit of AS (TrpE) to produce anthranilate. In the absence of TrpG, TrpE can synthesize anthranilate directly from chorismate and high concentrations of ammonia.</text>
</comment>
<dbReference type="AlphaFoldDB" id="A0A553JY93"/>
<dbReference type="SUPFAM" id="SSF56322">
    <property type="entry name" value="ADC synthase"/>
    <property type="match status" value="1"/>
</dbReference>
<keyword evidence="10 15" id="KW-0460">Magnesium</keyword>
<dbReference type="InterPro" id="IPR006805">
    <property type="entry name" value="Anth_synth_I_N"/>
</dbReference>
<evidence type="ECO:0000256" key="13">
    <source>
        <dbReference type="ARBA" id="ARBA00025634"/>
    </source>
</evidence>
<dbReference type="PANTHER" id="PTHR11236">
    <property type="entry name" value="AMINOBENZOATE/ANTHRANILATE SYNTHASE"/>
    <property type="match status" value="1"/>
</dbReference>
<protein>
    <recommendedName>
        <fullName evidence="6 15">Anthranilate synthase component 1</fullName>
        <ecNumber evidence="5 15">4.1.3.27</ecNumber>
    </recommendedName>
</protein>
<evidence type="ECO:0000256" key="4">
    <source>
        <dbReference type="ARBA" id="ARBA00011575"/>
    </source>
</evidence>
<dbReference type="EMBL" id="VKKG01000005">
    <property type="protein sequence ID" value="TRY17407.1"/>
    <property type="molecule type" value="Genomic_DNA"/>
</dbReference>
<comment type="pathway">
    <text evidence="2 15">Amino-acid biosynthesis; L-tryptophan biosynthesis; L-tryptophan from chorismate: step 1/5.</text>
</comment>
<dbReference type="GO" id="GO:0004049">
    <property type="term" value="F:anthranilate synthase activity"/>
    <property type="evidence" value="ECO:0007669"/>
    <property type="project" value="UniProtKB-EC"/>
</dbReference>
<evidence type="ECO:0000256" key="9">
    <source>
        <dbReference type="ARBA" id="ARBA00022822"/>
    </source>
</evidence>
<keyword evidence="19" id="KW-1185">Reference proteome</keyword>
<evidence type="ECO:0000313" key="19">
    <source>
        <dbReference type="Proteomes" id="UP000317638"/>
    </source>
</evidence>
<dbReference type="InterPro" id="IPR005801">
    <property type="entry name" value="ADC_synthase"/>
</dbReference>
<dbReference type="RefSeq" id="WP_143938871.1">
    <property type="nucleotide sequence ID" value="NZ_VKKG01000005.1"/>
</dbReference>
<dbReference type="Pfam" id="PF04715">
    <property type="entry name" value="Anth_synt_I_N"/>
    <property type="match status" value="1"/>
</dbReference>
<evidence type="ECO:0000256" key="10">
    <source>
        <dbReference type="ARBA" id="ARBA00022842"/>
    </source>
</evidence>
<dbReference type="GO" id="GO:0046872">
    <property type="term" value="F:metal ion binding"/>
    <property type="evidence" value="ECO:0007669"/>
    <property type="project" value="UniProtKB-KW"/>
</dbReference>
<sequence>MNISPDLEQFRALADGRRVISVHARIVADDVTPIALYRALCGERTNTFLFESAEAGVWSRYSFIGVRTAATLTETDGRARWVGRELVGVGDGDPLAVLAETLRELATPATPGLPPFHAGMVGYLGYDVVRRLEKLPDTNPDDLDVPELVMMLTSELAVFDHHTSEVWLIANAINFDGGPDGIDRAHADAVAAVEAMAETLRRPREALHPIASEPVELEVRRQRSSEEFRGAVVDAIEEIKAGEAFQVVVSQRFDVPSSADALDVYRSLRLTNPSPYLYLLRLDGFDIVGSSPEALVTVTDGVATTRPIAGSRPRGRTDAEDQALAAELLADPKEKAEHLMLVDLGRNDLGRISKPGSVTVHEFMNIHRYSHIMHLEAAVSGELAEERTALEATLACFPAGTLSGAPKVRAMEIIDRLEVSRRGLYGGVVGYFDFAGNSDVAIAIRTALLKHGTAHVQAGAGIVADSVPETEDAECSHKAAAVIAALGRAAATGAAQ</sequence>
<reference evidence="18 19" key="1">
    <citation type="submission" date="2019-07" db="EMBL/GenBank/DDBJ databases">
        <authorList>
            <person name="Zhou L.-Y."/>
        </authorList>
    </citation>
    <scope>NUCLEOTIDE SEQUENCE [LARGE SCALE GENOMIC DNA]</scope>
    <source>
        <strain evidence="18 19">YIM 101269</strain>
    </source>
</reference>
<feature type="domain" description="Chorismate-utilising enzyme C-terminal" evidence="16">
    <location>
        <begin position="225"/>
        <end position="478"/>
    </location>
</feature>
<evidence type="ECO:0000256" key="12">
    <source>
        <dbReference type="ARBA" id="ARBA00023239"/>
    </source>
</evidence>
<keyword evidence="7 15" id="KW-0028">Amino-acid biosynthesis</keyword>
<evidence type="ECO:0000313" key="18">
    <source>
        <dbReference type="EMBL" id="TRY17407.1"/>
    </source>
</evidence>
<comment type="cofactor">
    <cofactor evidence="1 15">
        <name>Mg(2+)</name>
        <dbReference type="ChEBI" id="CHEBI:18420"/>
    </cofactor>
</comment>
<dbReference type="Gene3D" id="3.60.120.10">
    <property type="entry name" value="Anthranilate synthase"/>
    <property type="match status" value="1"/>
</dbReference>
<evidence type="ECO:0000256" key="14">
    <source>
        <dbReference type="ARBA" id="ARBA00047683"/>
    </source>
</evidence>
<dbReference type="NCBIfam" id="NF010086">
    <property type="entry name" value="PRK13571.1"/>
    <property type="match status" value="1"/>
</dbReference>
<dbReference type="GO" id="GO:0000162">
    <property type="term" value="P:L-tryptophan biosynthetic process"/>
    <property type="evidence" value="ECO:0007669"/>
    <property type="project" value="UniProtKB-UniPathway"/>
</dbReference>
<dbReference type="OrthoDB" id="3518032at2"/>
<evidence type="ECO:0000256" key="3">
    <source>
        <dbReference type="ARBA" id="ARBA00009562"/>
    </source>
</evidence>
<keyword evidence="12 15" id="KW-0456">Lyase</keyword>
<name>A0A553JY93_9ACTN</name>
<evidence type="ECO:0000259" key="17">
    <source>
        <dbReference type="Pfam" id="PF04715"/>
    </source>
</evidence>
<evidence type="ECO:0000256" key="6">
    <source>
        <dbReference type="ARBA" id="ARBA00020653"/>
    </source>
</evidence>
<keyword evidence="8 15" id="KW-0479">Metal-binding</keyword>
<comment type="subunit">
    <text evidence="4 15">Heterotetramer consisting of two non-identical subunits: a beta subunit (TrpG) and a large alpha subunit (TrpE).</text>
</comment>
<dbReference type="InterPro" id="IPR015890">
    <property type="entry name" value="Chorismate_C"/>
</dbReference>
<dbReference type="NCBIfam" id="TIGR00564">
    <property type="entry name" value="trpE_most"/>
    <property type="match status" value="1"/>
</dbReference>